<keyword evidence="2" id="KW-1185">Reference proteome</keyword>
<reference evidence="3" key="2">
    <citation type="submission" date="2019-09" db="UniProtKB">
        <authorList>
            <consortium name="WormBaseParasite"/>
        </authorList>
    </citation>
    <scope>IDENTIFICATION</scope>
</reference>
<dbReference type="WBParaSite" id="HPBE_0001082701-mRNA-1">
    <property type="protein sequence ID" value="HPBE_0001082701-mRNA-1"/>
    <property type="gene ID" value="HPBE_0001082701"/>
</dbReference>
<dbReference type="AlphaFoldDB" id="A0A183FSC0"/>
<proteinExistence type="predicted"/>
<evidence type="ECO:0000313" key="3">
    <source>
        <dbReference type="WBParaSite" id="HPBE_0001082701-mRNA-1"/>
    </source>
</evidence>
<organism evidence="2 3">
    <name type="scientific">Heligmosomoides polygyrus</name>
    <name type="common">Parasitic roundworm</name>
    <dbReference type="NCBI Taxonomy" id="6339"/>
    <lineage>
        <taxon>Eukaryota</taxon>
        <taxon>Metazoa</taxon>
        <taxon>Ecdysozoa</taxon>
        <taxon>Nematoda</taxon>
        <taxon>Chromadorea</taxon>
        <taxon>Rhabditida</taxon>
        <taxon>Rhabditina</taxon>
        <taxon>Rhabditomorpha</taxon>
        <taxon>Strongyloidea</taxon>
        <taxon>Heligmosomidae</taxon>
        <taxon>Heligmosomoides</taxon>
    </lineage>
</organism>
<dbReference type="Proteomes" id="UP000050761">
    <property type="component" value="Unassembled WGS sequence"/>
</dbReference>
<accession>A0A3P8CQH9</accession>
<evidence type="ECO:0000313" key="1">
    <source>
        <dbReference type="EMBL" id="VDO86492.1"/>
    </source>
</evidence>
<protein>
    <submittedName>
        <fullName evidence="3">BLOC-1-related complex subunit 5</fullName>
    </submittedName>
</protein>
<accession>A0A183FSC0</accession>
<gene>
    <name evidence="1" type="ORF">HPBE_LOCUS10828</name>
</gene>
<sequence length="69" mass="7776">MSSQLRRSIGIARKHLQRTLQSCHEDLQSDIIKLLPTATNEGLIEYTELQATHHEAIAAKLPTLDNLNK</sequence>
<reference evidence="1 2" key="1">
    <citation type="submission" date="2018-11" db="EMBL/GenBank/DDBJ databases">
        <authorList>
            <consortium name="Pathogen Informatics"/>
        </authorList>
    </citation>
    <scope>NUCLEOTIDE SEQUENCE [LARGE SCALE GENOMIC DNA]</scope>
</reference>
<name>A0A183FSC0_HELPZ</name>
<dbReference type="EMBL" id="UZAH01026894">
    <property type="protein sequence ID" value="VDO86492.1"/>
    <property type="molecule type" value="Genomic_DNA"/>
</dbReference>
<evidence type="ECO:0000313" key="2">
    <source>
        <dbReference type="Proteomes" id="UP000050761"/>
    </source>
</evidence>